<name>A0A3M5V942_PSESX</name>
<dbReference type="Proteomes" id="UP000280395">
    <property type="component" value="Unassembled WGS sequence"/>
</dbReference>
<evidence type="ECO:0000313" key="1">
    <source>
        <dbReference type="EMBL" id="RMU54596.1"/>
    </source>
</evidence>
<evidence type="ECO:0000313" key="2">
    <source>
        <dbReference type="Proteomes" id="UP000280395"/>
    </source>
</evidence>
<proteinExistence type="predicted"/>
<dbReference type="AlphaFoldDB" id="A0A3M5V942"/>
<gene>
    <name evidence="1" type="ORF">ALP29_200534</name>
</gene>
<sequence>MLIGEARYDLIGILLRQASEQISLITAAAEQQHAQQQQPCAQKIHGNLYCRLVNLSSA</sequence>
<protein>
    <submittedName>
        <fullName evidence="1">Uncharacterized protein</fullName>
    </submittedName>
</protein>
<organism evidence="1 2">
    <name type="scientific">Pseudomonas syringae pv. avii</name>
    <dbReference type="NCBI Taxonomy" id="663959"/>
    <lineage>
        <taxon>Bacteria</taxon>
        <taxon>Pseudomonadati</taxon>
        <taxon>Pseudomonadota</taxon>
        <taxon>Gammaproteobacteria</taxon>
        <taxon>Pseudomonadales</taxon>
        <taxon>Pseudomonadaceae</taxon>
        <taxon>Pseudomonas</taxon>
        <taxon>Pseudomonas syringae</taxon>
    </lineage>
</organism>
<comment type="caution">
    <text evidence="1">The sequence shown here is derived from an EMBL/GenBank/DDBJ whole genome shotgun (WGS) entry which is preliminary data.</text>
</comment>
<dbReference type="EMBL" id="RBUA01000829">
    <property type="protein sequence ID" value="RMU54596.1"/>
    <property type="molecule type" value="Genomic_DNA"/>
</dbReference>
<accession>A0A3M5V942</accession>
<reference evidence="1 2" key="1">
    <citation type="submission" date="2018-08" db="EMBL/GenBank/DDBJ databases">
        <title>Recombination of ecologically and evolutionarily significant loci maintains genetic cohesion in the Pseudomonas syringae species complex.</title>
        <authorList>
            <person name="Dillon M."/>
            <person name="Thakur S."/>
            <person name="Almeida R.N.D."/>
            <person name="Weir B.S."/>
            <person name="Guttman D.S."/>
        </authorList>
    </citation>
    <scope>NUCLEOTIDE SEQUENCE [LARGE SCALE GENOMIC DNA]</scope>
    <source>
        <strain evidence="1 2">ICMP 14479</strain>
    </source>
</reference>